<dbReference type="RefSeq" id="WP_337092005.1">
    <property type="nucleotide sequence ID" value="NZ_JAPYKO010000003.1"/>
</dbReference>
<evidence type="ECO:0000313" key="2">
    <source>
        <dbReference type="Proteomes" id="UP001366503"/>
    </source>
</evidence>
<keyword evidence="2" id="KW-1185">Reference proteome</keyword>
<dbReference type="Proteomes" id="UP001366503">
    <property type="component" value="Unassembled WGS sequence"/>
</dbReference>
<evidence type="ECO:0000313" key="1">
    <source>
        <dbReference type="EMBL" id="MEI9401675.1"/>
    </source>
</evidence>
<proteinExistence type="predicted"/>
<accession>A0ABU8K7I9</accession>
<comment type="caution">
    <text evidence="1">The sequence shown here is derived from an EMBL/GenBank/DDBJ whole genome shotgun (WGS) entry which is preliminary data.</text>
</comment>
<name>A0ABU8K7I9_9HYPH</name>
<dbReference type="EMBL" id="JAPYKO010000003">
    <property type="protein sequence ID" value="MEI9401675.1"/>
    <property type="molecule type" value="Genomic_DNA"/>
</dbReference>
<reference evidence="1 2" key="1">
    <citation type="submission" date="2022-12" db="EMBL/GenBank/DDBJ databases">
        <authorList>
            <person name="Muema E."/>
        </authorList>
    </citation>
    <scope>NUCLEOTIDE SEQUENCE [LARGE SCALE GENOMIC DNA]</scope>
    <source>
        <strain evidence="2">1330</strain>
    </source>
</reference>
<organism evidence="1 2">
    <name type="scientific">Mesorhizobium argentiipisi</name>
    <dbReference type="NCBI Taxonomy" id="3015175"/>
    <lineage>
        <taxon>Bacteria</taxon>
        <taxon>Pseudomonadati</taxon>
        <taxon>Pseudomonadota</taxon>
        <taxon>Alphaproteobacteria</taxon>
        <taxon>Hyphomicrobiales</taxon>
        <taxon>Phyllobacteriaceae</taxon>
        <taxon>Mesorhizobium</taxon>
    </lineage>
</organism>
<protein>
    <submittedName>
        <fullName evidence="1">Uncharacterized protein</fullName>
    </submittedName>
</protein>
<gene>
    <name evidence="1" type="ORF">O7A05_05655</name>
</gene>
<sequence length="51" mass="5641">MLDSIMTPSEAAAAGGHRFRQEINTIGEQLCWIDFGEALLKSLANNDYVSR</sequence>